<proteinExistence type="predicted"/>
<comment type="caution">
    <text evidence="1">The sequence shown here is derived from an EMBL/GenBank/DDBJ whole genome shotgun (WGS) entry which is preliminary data.</text>
</comment>
<accession>A0A0F9HGG3</accession>
<organism evidence="1">
    <name type="scientific">marine sediment metagenome</name>
    <dbReference type="NCBI Taxonomy" id="412755"/>
    <lineage>
        <taxon>unclassified sequences</taxon>
        <taxon>metagenomes</taxon>
        <taxon>ecological metagenomes</taxon>
    </lineage>
</organism>
<reference evidence="1" key="1">
    <citation type="journal article" date="2015" name="Nature">
        <title>Complex archaea that bridge the gap between prokaryotes and eukaryotes.</title>
        <authorList>
            <person name="Spang A."/>
            <person name="Saw J.H."/>
            <person name="Jorgensen S.L."/>
            <person name="Zaremba-Niedzwiedzka K."/>
            <person name="Martijn J."/>
            <person name="Lind A.E."/>
            <person name="van Eijk R."/>
            <person name="Schleper C."/>
            <person name="Guy L."/>
            <person name="Ettema T.J."/>
        </authorList>
    </citation>
    <scope>NUCLEOTIDE SEQUENCE</scope>
</reference>
<feature type="non-terminal residue" evidence="1">
    <location>
        <position position="23"/>
    </location>
</feature>
<gene>
    <name evidence="1" type="ORF">LCGC14_2067120</name>
</gene>
<name>A0A0F9HGG3_9ZZZZ</name>
<protein>
    <submittedName>
        <fullName evidence="1">Uncharacterized protein</fullName>
    </submittedName>
</protein>
<sequence>MRLKEVVAEHLYLEDAKHSPTCS</sequence>
<dbReference type="AlphaFoldDB" id="A0A0F9HGG3"/>
<dbReference type="EMBL" id="LAZR01024724">
    <property type="protein sequence ID" value="KKL74222.1"/>
    <property type="molecule type" value="Genomic_DNA"/>
</dbReference>
<evidence type="ECO:0000313" key="1">
    <source>
        <dbReference type="EMBL" id="KKL74222.1"/>
    </source>
</evidence>